<dbReference type="Proteomes" id="UP001163644">
    <property type="component" value="Chromosome"/>
</dbReference>
<sequence length="252" mass="29169">MPEQPSRLRGLLMIETLGIMQPYFFPYIGYFQLIAAVERGLVFDIVKYKRKSWMNRNRVLDGYGGWQYIKVPVSARDGTLIKDATITDCSAAHTRIRNQLEHYRCKAPYFRQVIQLIDLTFDSPDITHISDLNTRSLKVVCDYLGLPFNWKTCSEMKFDLPVIEHAGQWALEISTLMEARQYINATGGRDIFVPGEWQERGIELRFLEPSSLSYNVAAPFDFIENLSILDVLMWNDPETVLAYIRNETRAVL</sequence>
<proteinExistence type="predicted"/>
<evidence type="ECO:0008006" key="3">
    <source>
        <dbReference type="Google" id="ProtNLM"/>
    </source>
</evidence>
<accession>A0AA46VYK3</accession>
<dbReference type="EMBL" id="CP036495">
    <property type="protein sequence ID" value="UZA70343.1"/>
    <property type="molecule type" value="Genomic_DNA"/>
</dbReference>
<organism evidence="1 2">
    <name type="scientific">Pseudomonas viridiflava</name>
    <name type="common">Phytomonas viridiflava</name>
    <dbReference type="NCBI Taxonomy" id="33069"/>
    <lineage>
        <taxon>Bacteria</taxon>
        <taxon>Pseudomonadati</taxon>
        <taxon>Pseudomonadota</taxon>
        <taxon>Gammaproteobacteria</taxon>
        <taxon>Pseudomonadales</taxon>
        <taxon>Pseudomonadaceae</taxon>
        <taxon>Pseudomonas</taxon>
    </lineage>
</organism>
<protein>
    <recommendedName>
        <fullName evidence="3">WbqC-like protein</fullName>
    </recommendedName>
</protein>
<dbReference type="AlphaFoldDB" id="A0AA46VYK3"/>
<evidence type="ECO:0000313" key="1">
    <source>
        <dbReference type="EMBL" id="UZA70343.1"/>
    </source>
</evidence>
<gene>
    <name evidence="1" type="ORF">EZZ81_19760</name>
</gene>
<name>A0AA46VYK3_PSEVI</name>
<reference evidence="1" key="1">
    <citation type="submission" date="2019-02" db="EMBL/GenBank/DDBJ databases">
        <authorList>
            <person name="Lutz S."/>
            <person name="Schori C."/>
            <person name="Ahrens C.H."/>
            <person name="Gueguen E."/>
        </authorList>
    </citation>
    <scope>NUCLEOTIDE SEQUENCE</scope>
    <source>
        <strain evidence="1">Psy35</strain>
    </source>
</reference>
<evidence type="ECO:0000313" key="2">
    <source>
        <dbReference type="Proteomes" id="UP001163644"/>
    </source>
</evidence>
<dbReference type="Pfam" id="PF08889">
    <property type="entry name" value="WbqC"/>
    <property type="match status" value="1"/>
</dbReference>
<dbReference type="InterPro" id="IPR014985">
    <property type="entry name" value="WbqC"/>
</dbReference>